<evidence type="ECO:0000313" key="15">
    <source>
        <dbReference type="EMBL" id="AEB12881.1"/>
    </source>
</evidence>
<dbReference type="GO" id="GO:0005829">
    <property type="term" value="C:cytosol"/>
    <property type="evidence" value="ECO:0007669"/>
    <property type="project" value="TreeGrafter"/>
</dbReference>
<dbReference type="GO" id="GO:0046872">
    <property type="term" value="F:metal ion binding"/>
    <property type="evidence" value="ECO:0007669"/>
    <property type="project" value="UniProtKB-KW"/>
</dbReference>
<dbReference type="FunFam" id="3.30.70.890:FF:000001">
    <property type="entry name" value="Galactokinase"/>
    <property type="match status" value="1"/>
</dbReference>
<dbReference type="InterPro" id="IPR006204">
    <property type="entry name" value="GHMP_kinase_N_dom"/>
</dbReference>
<dbReference type="PANTHER" id="PTHR10457:SF7">
    <property type="entry name" value="GALACTOKINASE-RELATED"/>
    <property type="match status" value="1"/>
</dbReference>
<organism evidence="15 16">
    <name type="scientific">Marinithermus hydrothermalis (strain DSM 14884 / JCM 11576 / T1)</name>
    <dbReference type="NCBI Taxonomy" id="869210"/>
    <lineage>
        <taxon>Bacteria</taxon>
        <taxon>Thermotogati</taxon>
        <taxon>Deinococcota</taxon>
        <taxon>Deinococci</taxon>
        <taxon>Thermales</taxon>
        <taxon>Thermaceae</taxon>
        <taxon>Marinithermus</taxon>
    </lineage>
</organism>
<protein>
    <recommendedName>
        <fullName evidence="11">Galactokinase</fullName>
        <ecNumber evidence="11">2.7.1.6</ecNumber>
    </recommendedName>
</protein>
<dbReference type="KEGG" id="mhd:Marky_2158"/>
<keyword evidence="16" id="KW-1185">Reference proteome</keyword>
<dbReference type="Pfam" id="PF10509">
    <property type="entry name" value="GalKase_gal_bdg"/>
    <property type="match status" value="1"/>
</dbReference>
<dbReference type="GO" id="GO:0005524">
    <property type="term" value="F:ATP binding"/>
    <property type="evidence" value="ECO:0007669"/>
    <property type="project" value="UniProtKB-UniRule"/>
</dbReference>
<evidence type="ECO:0000259" key="14">
    <source>
        <dbReference type="Pfam" id="PF10509"/>
    </source>
</evidence>
<keyword evidence="3 15" id="KW-0808">Transferase</keyword>
<keyword evidence="9" id="KW-0299">Galactose metabolism</keyword>
<dbReference type="PIRSF" id="PIRSF000530">
    <property type="entry name" value="Galactokinase"/>
    <property type="match status" value="1"/>
</dbReference>
<keyword evidence="10" id="KW-0119">Carbohydrate metabolism</keyword>
<dbReference type="HOGENOM" id="CLU_017814_2_1_0"/>
<feature type="domain" description="GHMP kinase N-terminal" evidence="12">
    <location>
        <begin position="80"/>
        <end position="166"/>
    </location>
</feature>
<name>F2NPV5_MARHT</name>
<dbReference type="InterPro" id="IPR036554">
    <property type="entry name" value="GHMP_kinase_C_sf"/>
</dbReference>
<keyword evidence="8" id="KW-0460">Magnesium</keyword>
<dbReference type="EC" id="2.7.1.6" evidence="11"/>
<dbReference type="eggNOG" id="COG0153">
    <property type="taxonomic scope" value="Bacteria"/>
</dbReference>
<feature type="domain" description="Galactokinase N-terminal" evidence="14">
    <location>
        <begin position="2"/>
        <end position="48"/>
    </location>
</feature>
<keyword evidence="7" id="KW-0067">ATP-binding</keyword>
<evidence type="ECO:0000256" key="10">
    <source>
        <dbReference type="ARBA" id="ARBA00023277"/>
    </source>
</evidence>
<evidence type="ECO:0000256" key="11">
    <source>
        <dbReference type="NCBIfam" id="TIGR00131"/>
    </source>
</evidence>
<dbReference type="InterPro" id="IPR013750">
    <property type="entry name" value="GHMP_kinase_C_dom"/>
</dbReference>
<dbReference type="SUPFAM" id="SSF55060">
    <property type="entry name" value="GHMP Kinase, C-terminal domain"/>
    <property type="match status" value="1"/>
</dbReference>
<gene>
    <name evidence="15" type="ordered locus">Marky_2158</name>
</gene>
<dbReference type="RefSeq" id="WP_013704926.1">
    <property type="nucleotide sequence ID" value="NC_015387.1"/>
</dbReference>
<evidence type="ECO:0000256" key="2">
    <source>
        <dbReference type="ARBA" id="ARBA00022490"/>
    </source>
</evidence>
<proteinExistence type="inferred from homology"/>
<evidence type="ECO:0000256" key="1">
    <source>
        <dbReference type="ARBA" id="ARBA00006566"/>
    </source>
</evidence>
<dbReference type="FunFam" id="3.30.230.10:FF:000017">
    <property type="entry name" value="Galactokinase"/>
    <property type="match status" value="1"/>
</dbReference>
<dbReference type="EMBL" id="CP002630">
    <property type="protein sequence ID" value="AEB12881.1"/>
    <property type="molecule type" value="Genomic_DNA"/>
</dbReference>
<dbReference type="STRING" id="869210.Marky_2158"/>
<evidence type="ECO:0000259" key="12">
    <source>
        <dbReference type="Pfam" id="PF00288"/>
    </source>
</evidence>
<sequence length="348" mass="37175">MFRRVFGIPPEAVAQAPGRVNLLGEHTDYNDGFVLPTPLPYHTRVEAARAEGVVDAYNASLNERRARPLEAPPQGNWLDYVAGCLHALRTAGHAVPGARLYITSRLPMGAGLASSAALEVAVLRALCALYRLELDARTLAQLAQQAEATYVGVRCGVMDPMVASLGRPGHALFLDTRTLEVAHIPLPAGVRVAVVDSGVPRRLAEAGYNQRRSECEAAAQALGVPALRDLTPADRSRLEALPAPLDRRAWHVITENARVLEGLEALKRGDAARFGALMLASHASLRDAFEVSTPELDALVALALEAGALGARLTGAGFGGAIVALVPQTRYAAWRQRVLAGWSRGRVY</sequence>
<dbReference type="InterPro" id="IPR020568">
    <property type="entry name" value="Ribosomal_Su5_D2-typ_SF"/>
</dbReference>
<evidence type="ECO:0000256" key="3">
    <source>
        <dbReference type="ARBA" id="ARBA00022679"/>
    </source>
</evidence>
<dbReference type="Gene3D" id="3.30.230.10">
    <property type="match status" value="1"/>
</dbReference>
<dbReference type="Pfam" id="PF08544">
    <property type="entry name" value="GHMP_kinases_C"/>
    <property type="match status" value="1"/>
</dbReference>
<evidence type="ECO:0000256" key="7">
    <source>
        <dbReference type="ARBA" id="ARBA00022840"/>
    </source>
</evidence>
<dbReference type="PANTHER" id="PTHR10457">
    <property type="entry name" value="MEVALONATE KINASE/GALACTOKINASE"/>
    <property type="match status" value="1"/>
</dbReference>
<keyword evidence="2" id="KW-0963">Cytoplasm</keyword>
<evidence type="ECO:0000256" key="5">
    <source>
        <dbReference type="ARBA" id="ARBA00022741"/>
    </source>
</evidence>
<dbReference type="SUPFAM" id="SSF54211">
    <property type="entry name" value="Ribosomal protein S5 domain 2-like"/>
    <property type="match status" value="1"/>
</dbReference>
<dbReference type="GO" id="GO:0006012">
    <property type="term" value="P:galactose metabolic process"/>
    <property type="evidence" value="ECO:0007669"/>
    <property type="project" value="UniProtKB-UniRule"/>
</dbReference>
<keyword evidence="6" id="KW-0418">Kinase</keyword>
<evidence type="ECO:0000256" key="8">
    <source>
        <dbReference type="ARBA" id="ARBA00022842"/>
    </source>
</evidence>
<evidence type="ECO:0000256" key="4">
    <source>
        <dbReference type="ARBA" id="ARBA00022723"/>
    </source>
</evidence>
<dbReference type="InterPro" id="IPR019539">
    <property type="entry name" value="GalKase_N"/>
</dbReference>
<dbReference type="InterPro" id="IPR000705">
    <property type="entry name" value="Galactokinase"/>
</dbReference>
<evidence type="ECO:0000256" key="9">
    <source>
        <dbReference type="ARBA" id="ARBA00023144"/>
    </source>
</evidence>
<feature type="domain" description="GHMP kinase C-terminal" evidence="13">
    <location>
        <begin position="263"/>
        <end position="329"/>
    </location>
</feature>
<dbReference type="PRINTS" id="PR00473">
    <property type="entry name" value="GALCTOKINASE"/>
</dbReference>
<dbReference type="InterPro" id="IPR006206">
    <property type="entry name" value="Mevalonate/galactokinase"/>
</dbReference>
<dbReference type="NCBIfam" id="TIGR00131">
    <property type="entry name" value="gal_kin"/>
    <property type="match status" value="1"/>
</dbReference>
<reference evidence="15 16" key="1">
    <citation type="journal article" date="2012" name="Stand. Genomic Sci.">
        <title>Complete genome sequence of the aerobic, heterotroph Marinithermus hydrothermalis type strain (T1(T)) from a deep-sea hydrothermal vent chimney.</title>
        <authorList>
            <person name="Copeland A."/>
            <person name="Gu W."/>
            <person name="Yasawong M."/>
            <person name="Lapidus A."/>
            <person name="Lucas S."/>
            <person name="Deshpande S."/>
            <person name="Pagani I."/>
            <person name="Tapia R."/>
            <person name="Cheng J.F."/>
            <person name="Goodwin L.A."/>
            <person name="Pitluck S."/>
            <person name="Liolios K."/>
            <person name="Ivanova N."/>
            <person name="Mavromatis K."/>
            <person name="Mikhailova N."/>
            <person name="Pati A."/>
            <person name="Chen A."/>
            <person name="Palaniappan K."/>
            <person name="Land M."/>
            <person name="Pan C."/>
            <person name="Brambilla E.M."/>
            <person name="Rohde M."/>
            <person name="Tindall B.J."/>
            <person name="Sikorski J."/>
            <person name="Goker M."/>
            <person name="Detter J.C."/>
            <person name="Bristow J."/>
            <person name="Eisen J.A."/>
            <person name="Markowitz V."/>
            <person name="Hugenholtz P."/>
            <person name="Kyrpides N.C."/>
            <person name="Klenk H.P."/>
            <person name="Woyke T."/>
        </authorList>
    </citation>
    <scope>NUCLEOTIDE SEQUENCE [LARGE SCALE GENOMIC DNA]</scope>
    <source>
        <strain evidence="16">DSM 14884 / JCM 11576 / T1</strain>
    </source>
</reference>
<dbReference type="Proteomes" id="UP000007030">
    <property type="component" value="Chromosome"/>
</dbReference>
<comment type="similarity">
    <text evidence="1">Belongs to the GHMP kinase family. GalK subfamily.</text>
</comment>
<keyword evidence="5" id="KW-0547">Nucleotide-binding</keyword>
<accession>F2NPV5</accession>
<dbReference type="GO" id="GO:0004335">
    <property type="term" value="F:galactokinase activity"/>
    <property type="evidence" value="ECO:0007669"/>
    <property type="project" value="UniProtKB-UniRule"/>
</dbReference>
<dbReference type="OrthoDB" id="250531at2"/>
<evidence type="ECO:0000259" key="13">
    <source>
        <dbReference type="Pfam" id="PF08544"/>
    </source>
</evidence>
<evidence type="ECO:0000256" key="6">
    <source>
        <dbReference type="ARBA" id="ARBA00022777"/>
    </source>
</evidence>
<dbReference type="Gene3D" id="3.30.70.890">
    <property type="entry name" value="GHMP kinase, C-terminal domain"/>
    <property type="match status" value="1"/>
</dbReference>
<keyword evidence="4" id="KW-0479">Metal-binding</keyword>
<dbReference type="Pfam" id="PF00288">
    <property type="entry name" value="GHMP_kinases_N"/>
    <property type="match status" value="1"/>
</dbReference>
<dbReference type="PRINTS" id="PR00959">
    <property type="entry name" value="MEVGALKINASE"/>
</dbReference>
<dbReference type="AlphaFoldDB" id="F2NPV5"/>
<dbReference type="InterPro" id="IPR014721">
    <property type="entry name" value="Ribsml_uS5_D2-typ_fold_subgr"/>
</dbReference>
<evidence type="ECO:0000313" key="16">
    <source>
        <dbReference type="Proteomes" id="UP000007030"/>
    </source>
</evidence>